<dbReference type="InterPro" id="IPR054363">
    <property type="entry name" value="GH95_cat"/>
</dbReference>
<dbReference type="EMBL" id="FUXZ01000009">
    <property type="protein sequence ID" value="SKA68111.1"/>
    <property type="molecule type" value="Genomic_DNA"/>
</dbReference>
<dbReference type="InterPro" id="IPR016518">
    <property type="entry name" value="Alpha-L-fucosidase"/>
</dbReference>
<sequence length="749" mass="85570">MKMRYYTPSNWEWNRALPIGNGRLGGMVFGENEIEHIQVNEDSIWGNSYHDRVNSNAKDNLPKIRELIFAGKIPEAERLMKLSLTAVPESQAFYQTAGNVYINLIKEQGKAQVVERGLDLDKAIAYVIADDGETKYYRECLASFDEQVIAFNYYSDEKVSIDCSYNCSPVRTDISQDENTLYYYGKSMDDAVEYVVGLRCVCDGANADVMSNHIICEDADSITVYVSIETSFYCENPFEKVRERLDEAECKGYEKIKEEHIKDYSNLADACSLTLGEMDEKPNKYENIEYLFENLNSENGNKKIESINQLINIYFRFGRYLLISSSRPGFLPANLQGIWNNDFTPPWGSKFTININAQMNYWSAERLNLSSLHEPLFAHIKRMETHGREVASNMYGCGGIVAHHNTDIWGDCAPQDTYNPATYWPMGFAWLCTHIWDHYEYTGDEEFLKDMYEIIKESTQFFIDYLVEYNGKLVTCPSVSPENTYILPDGTKGCNGFGCTMDNEILRDLFKINIRSAKILGEDKEYIEKLEAVLSKLPEVKIGSKGQILEWFNEYDEAEKGHRHISHLYGLFPSSQFSFDETPKLMEAARKSLEDRLAHGGGHTGWSRAWIIAMFARLRDGANAYKNLVALLEKSTLPNLFDNHPPFQIDGNFGSIAAISEMLIQSHRDILNEDEERVVYILPAIPDEWKSGSVKGLVVRGGASFDFSWKDGKVISLKVKANKKYKALVRVNDKEMALNLDDLEEFKLI</sequence>
<evidence type="ECO:0000259" key="1">
    <source>
        <dbReference type="Pfam" id="PF14498"/>
    </source>
</evidence>
<dbReference type="GO" id="GO:0005975">
    <property type="term" value="P:carbohydrate metabolic process"/>
    <property type="evidence" value="ECO:0007669"/>
    <property type="project" value="InterPro"/>
</dbReference>
<dbReference type="Gene3D" id="1.50.10.10">
    <property type="match status" value="1"/>
</dbReference>
<dbReference type="Proteomes" id="UP000190814">
    <property type="component" value="Unassembled WGS sequence"/>
</dbReference>
<keyword evidence="5" id="KW-1185">Reference proteome</keyword>
<evidence type="ECO:0000313" key="5">
    <source>
        <dbReference type="Proteomes" id="UP000190814"/>
    </source>
</evidence>
<dbReference type="PANTHER" id="PTHR31084">
    <property type="entry name" value="ALPHA-L-FUCOSIDASE 2"/>
    <property type="match status" value="1"/>
</dbReference>
<feature type="domain" description="Glycosyl hydrolase family 95 N-terminal" evidence="1">
    <location>
        <begin position="4"/>
        <end position="233"/>
    </location>
</feature>
<organism evidence="4 5">
    <name type="scientific">Eubacterium uniforme</name>
    <dbReference type="NCBI Taxonomy" id="39495"/>
    <lineage>
        <taxon>Bacteria</taxon>
        <taxon>Bacillati</taxon>
        <taxon>Bacillota</taxon>
        <taxon>Clostridia</taxon>
        <taxon>Eubacteriales</taxon>
        <taxon>Eubacteriaceae</taxon>
        <taxon>Eubacterium</taxon>
    </lineage>
</organism>
<dbReference type="STRING" id="39495.SAMN02745111_01534"/>
<evidence type="ECO:0000259" key="2">
    <source>
        <dbReference type="Pfam" id="PF21307"/>
    </source>
</evidence>
<dbReference type="GO" id="GO:0004560">
    <property type="term" value="F:alpha-L-fucosidase activity"/>
    <property type="evidence" value="ECO:0007669"/>
    <property type="project" value="InterPro"/>
</dbReference>
<dbReference type="Pfam" id="PF21307">
    <property type="entry name" value="Glyco_hydro_95_C"/>
    <property type="match status" value="1"/>
</dbReference>
<proteinExistence type="predicted"/>
<dbReference type="InterPro" id="IPR008928">
    <property type="entry name" value="6-hairpin_glycosidase_sf"/>
</dbReference>
<dbReference type="FunFam" id="1.50.10.10:FF:000028">
    <property type="entry name" value="Alpha-L-fucosidase 2"/>
    <property type="match status" value="1"/>
</dbReference>
<dbReference type="InterPro" id="IPR027414">
    <property type="entry name" value="GH95_N_dom"/>
</dbReference>
<dbReference type="InterPro" id="IPR049053">
    <property type="entry name" value="AFCA-like_C"/>
</dbReference>
<dbReference type="PIRSF" id="PIRSF007663">
    <property type="entry name" value="UCP007663"/>
    <property type="match status" value="1"/>
</dbReference>
<dbReference type="Pfam" id="PF22124">
    <property type="entry name" value="Glyco_hydro_95_cat"/>
    <property type="match status" value="1"/>
</dbReference>
<dbReference type="Pfam" id="PF14498">
    <property type="entry name" value="Glyco_hyd_65N_2"/>
    <property type="match status" value="1"/>
</dbReference>
<feature type="domain" description="Alpha fucosidase A-like C-terminal" evidence="2">
    <location>
        <begin position="677"/>
        <end position="735"/>
    </location>
</feature>
<evidence type="ECO:0000259" key="3">
    <source>
        <dbReference type="Pfam" id="PF22124"/>
    </source>
</evidence>
<feature type="domain" description="Glycosyl hydrolase family 95 catalytic" evidence="3">
    <location>
        <begin position="252"/>
        <end position="663"/>
    </location>
</feature>
<name>A0A1T4VUD3_9FIRM</name>
<reference evidence="4 5" key="1">
    <citation type="submission" date="2017-02" db="EMBL/GenBank/DDBJ databases">
        <authorList>
            <person name="Peterson S.W."/>
        </authorList>
    </citation>
    <scope>NUCLEOTIDE SEQUENCE [LARGE SCALE GENOMIC DNA]</scope>
    <source>
        <strain evidence="4 5">ATCC 35992</strain>
    </source>
</reference>
<protein>
    <submittedName>
        <fullName evidence="4">Alpha-L-fucosidase 2</fullName>
    </submittedName>
</protein>
<dbReference type="RefSeq" id="WP_078766399.1">
    <property type="nucleotide sequence ID" value="NZ_FUXZ01000009.1"/>
</dbReference>
<dbReference type="AlphaFoldDB" id="A0A1T4VUD3"/>
<gene>
    <name evidence="4" type="ORF">SAMN02745111_01534</name>
</gene>
<accession>A0A1T4VUD3</accession>
<dbReference type="SUPFAM" id="SSF48208">
    <property type="entry name" value="Six-hairpin glycosidases"/>
    <property type="match status" value="1"/>
</dbReference>
<evidence type="ECO:0000313" key="4">
    <source>
        <dbReference type="EMBL" id="SKA68111.1"/>
    </source>
</evidence>
<dbReference type="InterPro" id="IPR012341">
    <property type="entry name" value="6hp_glycosidase-like_sf"/>
</dbReference>
<dbReference type="OrthoDB" id="9802600at2"/>
<dbReference type="PANTHER" id="PTHR31084:SF0">
    <property type="entry name" value="ALPHA-L-FUCOSIDASE 2"/>
    <property type="match status" value="1"/>
</dbReference>